<evidence type="ECO:0000313" key="1">
    <source>
        <dbReference type="EMBL" id="PPQ28903.1"/>
    </source>
</evidence>
<name>A0A2S6N2Q0_RHOGL</name>
<dbReference type="AlphaFoldDB" id="A0A2S6N2Q0"/>
<dbReference type="Pfam" id="PF07370">
    <property type="entry name" value="DUF1489"/>
    <property type="match status" value="1"/>
</dbReference>
<gene>
    <name evidence="1" type="ORF">CCS01_23280</name>
</gene>
<dbReference type="PIRSF" id="PIRSF032025">
    <property type="entry name" value="UCP032025"/>
    <property type="match status" value="1"/>
</dbReference>
<proteinExistence type="predicted"/>
<comment type="caution">
    <text evidence="1">The sequence shown here is derived from an EMBL/GenBank/DDBJ whole genome shotgun (WGS) entry which is preliminary data.</text>
</comment>
<dbReference type="EMBL" id="NHRY01000236">
    <property type="protein sequence ID" value="PPQ28903.1"/>
    <property type="molecule type" value="Genomic_DNA"/>
</dbReference>
<organism evidence="1 2">
    <name type="scientific">Rhodopila globiformis</name>
    <name type="common">Rhodopseudomonas globiformis</name>
    <dbReference type="NCBI Taxonomy" id="1071"/>
    <lineage>
        <taxon>Bacteria</taxon>
        <taxon>Pseudomonadati</taxon>
        <taxon>Pseudomonadota</taxon>
        <taxon>Alphaproteobacteria</taxon>
        <taxon>Acetobacterales</taxon>
        <taxon>Acetobacteraceae</taxon>
        <taxon>Rhodopila</taxon>
    </lineage>
</organism>
<dbReference type="RefSeq" id="WP_104521211.1">
    <property type="nucleotide sequence ID" value="NZ_NHRY01000236.1"/>
</dbReference>
<dbReference type="Proteomes" id="UP000239724">
    <property type="component" value="Unassembled WGS sequence"/>
</dbReference>
<dbReference type="InterPro" id="IPR008320">
    <property type="entry name" value="UCP032025"/>
</dbReference>
<evidence type="ECO:0008006" key="3">
    <source>
        <dbReference type="Google" id="ProtNLM"/>
    </source>
</evidence>
<reference evidence="1 2" key="1">
    <citation type="journal article" date="2018" name="Arch. Microbiol.">
        <title>New insights into the metabolic potential of the phototrophic purple bacterium Rhodopila globiformis DSM 161(T) from its draft genome sequence and evidence for a vanadium-dependent nitrogenase.</title>
        <authorList>
            <person name="Imhoff J.F."/>
            <person name="Rahn T."/>
            <person name="Kunzel S."/>
            <person name="Neulinger S.C."/>
        </authorList>
    </citation>
    <scope>NUCLEOTIDE SEQUENCE [LARGE SCALE GENOMIC DNA]</scope>
    <source>
        <strain evidence="1 2">DSM 161</strain>
    </source>
</reference>
<sequence length="140" mass="15764">MLHLTKLAVGVRDVEHLRELQAVRSRDNPPLRHRTRNHPRRRAEVLNGGSIYWVITGSMLARQRILDIIEDQYEDATACTGLILDPALVPLIGRPTRPFQGWRYLEPEAAPPDLPEPGAVRGLDSLPAALRLELRALCLL</sequence>
<protein>
    <recommendedName>
        <fullName evidence="3">Lysophospholipase</fullName>
    </recommendedName>
</protein>
<accession>A0A2S6N2Q0</accession>
<keyword evidence="2" id="KW-1185">Reference proteome</keyword>
<evidence type="ECO:0000313" key="2">
    <source>
        <dbReference type="Proteomes" id="UP000239724"/>
    </source>
</evidence>
<dbReference type="OrthoDB" id="9798292at2"/>